<dbReference type="Pfam" id="PF17917">
    <property type="entry name" value="RT_RNaseH"/>
    <property type="match status" value="1"/>
</dbReference>
<evidence type="ECO:0000256" key="7">
    <source>
        <dbReference type="ARBA" id="ARBA00022918"/>
    </source>
</evidence>
<evidence type="ECO:0000313" key="10">
    <source>
        <dbReference type="Proteomes" id="UP000225706"/>
    </source>
</evidence>
<dbReference type="EMBL" id="LSMT01001537">
    <property type="protein sequence ID" value="PFX12172.1"/>
    <property type="molecule type" value="Genomic_DNA"/>
</dbReference>
<dbReference type="InterPro" id="IPR043502">
    <property type="entry name" value="DNA/RNA_pol_sf"/>
</dbReference>
<keyword evidence="7" id="KW-0695">RNA-directed DNA polymerase</keyword>
<dbReference type="Pfam" id="PF17921">
    <property type="entry name" value="Integrase_H2C2"/>
    <property type="match status" value="1"/>
</dbReference>
<keyword evidence="10" id="KW-1185">Reference proteome</keyword>
<keyword evidence="1" id="KW-0645">Protease</keyword>
<evidence type="ECO:0000256" key="2">
    <source>
        <dbReference type="ARBA" id="ARBA00022679"/>
    </source>
</evidence>
<dbReference type="Gene3D" id="1.10.340.70">
    <property type="match status" value="1"/>
</dbReference>
<dbReference type="CDD" id="cd01647">
    <property type="entry name" value="RT_LTR"/>
    <property type="match status" value="1"/>
</dbReference>
<dbReference type="InterPro" id="IPR043128">
    <property type="entry name" value="Rev_trsase/Diguanyl_cyclase"/>
</dbReference>
<dbReference type="PROSITE" id="PS50878">
    <property type="entry name" value="RT_POL"/>
    <property type="match status" value="1"/>
</dbReference>
<dbReference type="Gene3D" id="3.30.70.270">
    <property type="match status" value="1"/>
</dbReference>
<sequence length="452" mass="52232">MLERGIVQESVSAWSSPVVLVKKKDGSMRFCVDYRKLNKVTKKDSFPLPLISDTLDSLSGTNVFSTVDTKSGYWQIELHPSAREKTAFATHNGLYEFLVMPFGLTNSGQSFQRLMGHILRGLEYRFALIYIDDIIIFSKSVDEHLVHLEEIFKRLREANIKLNPKKCDFVKQRVEYLGHIVTPEGISPNPEKIRVVQEFPTPTNLKELRNFLGIGFTLAQVQDGKEVAIAFDGRGLNRAECNYSTTEREALALIEGIKKFQPYLQSRQFTVVTDHSSLRWLMNVKDASGRLARWALLLQQYDFEIVHRPGKMHGNADSLSRRPYDTRECNSIQKDEPKERELQRRDFDLSVIIDYLENDILPLDDSAARNLLLVTDSFYIGHDGLLYHLGNNRKRNAWDSFPQLVLPPALRFEILTSMHDHVSGDHFGVHKTFNKVKQRCWWKGMYKDVEHW</sequence>
<evidence type="ECO:0000256" key="5">
    <source>
        <dbReference type="ARBA" id="ARBA00022759"/>
    </source>
</evidence>
<accession>A0A2B4R7G7</accession>
<dbReference type="CDD" id="cd09274">
    <property type="entry name" value="RNase_HI_RT_Ty3"/>
    <property type="match status" value="1"/>
</dbReference>
<evidence type="ECO:0000256" key="4">
    <source>
        <dbReference type="ARBA" id="ARBA00022722"/>
    </source>
</evidence>
<dbReference type="PANTHER" id="PTHR37984:SF5">
    <property type="entry name" value="PROTEIN NYNRIN-LIKE"/>
    <property type="match status" value="1"/>
</dbReference>
<comment type="caution">
    <text evidence="9">The sequence shown here is derived from an EMBL/GenBank/DDBJ whole genome shotgun (WGS) entry which is preliminary data.</text>
</comment>
<dbReference type="OrthoDB" id="5990438at2759"/>
<protein>
    <submittedName>
        <fullName evidence="9">Retrovirus-related Pol polyprotein from transposon 17.6</fullName>
    </submittedName>
</protein>
<keyword evidence="4" id="KW-0540">Nuclease</keyword>
<dbReference type="AlphaFoldDB" id="A0A2B4R7G7"/>
<feature type="non-terminal residue" evidence="9">
    <location>
        <position position="452"/>
    </location>
</feature>
<feature type="domain" description="Reverse transcriptase" evidence="8">
    <location>
        <begin position="2"/>
        <end position="181"/>
    </location>
</feature>
<dbReference type="InterPro" id="IPR041588">
    <property type="entry name" value="Integrase_H2C2"/>
</dbReference>
<dbReference type="GO" id="GO:0008233">
    <property type="term" value="F:peptidase activity"/>
    <property type="evidence" value="ECO:0007669"/>
    <property type="project" value="UniProtKB-KW"/>
</dbReference>
<dbReference type="STRING" id="50429.A0A2B4R7G7"/>
<name>A0A2B4R7G7_STYPI</name>
<evidence type="ECO:0000256" key="3">
    <source>
        <dbReference type="ARBA" id="ARBA00022695"/>
    </source>
</evidence>
<dbReference type="FunFam" id="1.10.340.70:FF:000001">
    <property type="entry name" value="Retrovirus-related Pol polyprotein from transposon gypsy-like Protein"/>
    <property type="match status" value="1"/>
</dbReference>
<dbReference type="Pfam" id="PF00078">
    <property type="entry name" value="RVT_1"/>
    <property type="match status" value="1"/>
</dbReference>
<keyword evidence="5" id="KW-0255">Endonuclease</keyword>
<dbReference type="InterPro" id="IPR050951">
    <property type="entry name" value="Retrovirus_Pol_polyprotein"/>
</dbReference>
<reference evidence="10" key="1">
    <citation type="journal article" date="2017" name="bioRxiv">
        <title>Comparative analysis of the genomes of Stylophora pistillata and Acropora digitifera provides evidence for extensive differences between species of corals.</title>
        <authorList>
            <person name="Voolstra C.R."/>
            <person name="Li Y."/>
            <person name="Liew Y.J."/>
            <person name="Baumgarten S."/>
            <person name="Zoccola D."/>
            <person name="Flot J.-F."/>
            <person name="Tambutte S."/>
            <person name="Allemand D."/>
            <person name="Aranda M."/>
        </authorList>
    </citation>
    <scope>NUCLEOTIDE SEQUENCE [LARGE SCALE GENOMIC DNA]</scope>
</reference>
<dbReference type="GO" id="GO:0003964">
    <property type="term" value="F:RNA-directed DNA polymerase activity"/>
    <property type="evidence" value="ECO:0007669"/>
    <property type="project" value="UniProtKB-KW"/>
</dbReference>
<evidence type="ECO:0000313" key="9">
    <source>
        <dbReference type="EMBL" id="PFX12172.1"/>
    </source>
</evidence>
<proteinExistence type="predicted"/>
<keyword evidence="6" id="KW-0378">Hydrolase</keyword>
<dbReference type="Proteomes" id="UP000225706">
    <property type="component" value="Unassembled WGS sequence"/>
</dbReference>
<evidence type="ECO:0000256" key="1">
    <source>
        <dbReference type="ARBA" id="ARBA00022670"/>
    </source>
</evidence>
<keyword evidence="3" id="KW-0548">Nucleotidyltransferase</keyword>
<evidence type="ECO:0000256" key="6">
    <source>
        <dbReference type="ARBA" id="ARBA00022801"/>
    </source>
</evidence>
<dbReference type="GO" id="GO:0004519">
    <property type="term" value="F:endonuclease activity"/>
    <property type="evidence" value="ECO:0007669"/>
    <property type="project" value="UniProtKB-KW"/>
</dbReference>
<keyword evidence="2" id="KW-0808">Transferase</keyword>
<gene>
    <name evidence="9" type="primary">pol</name>
    <name evidence="9" type="ORF">AWC38_SpisGene23911</name>
</gene>
<dbReference type="InterPro" id="IPR041373">
    <property type="entry name" value="RT_RNaseH"/>
</dbReference>
<dbReference type="SUPFAM" id="SSF56672">
    <property type="entry name" value="DNA/RNA polymerases"/>
    <property type="match status" value="1"/>
</dbReference>
<dbReference type="Gene3D" id="3.10.10.10">
    <property type="entry name" value="HIV Type 1 Reverse Transcriptase, subunit A, domain 1"/>
    <property type="match status" value="1"/>
</dbReference>
<organism evidence="9 10">
    <name type="scientific">Stylophora pistillata</name>
    <name type="common">Smooth cauliflower coral</name>
    <dbReference type="NCBI Taxonomy" id="50429"/>
    <lineage>
        <taxon>Eukaryota</taxon>
        <taxon>Metazoa</taxon>
        <taxon>Cnidaria</taxon>
        <taxon>Anthozoa</taxon>
        <taxon>Hexacorallia</taxon>
        <taxon>Scleractinia</taxon>
        <taxon>Astrocoeniina</taxon>
        <taxon>Pocilloporidae</taxon>
        <taxon>Stylophora</taxon>
    </lineage>
</organism>
<evidence type="ECO:0000259" key="8">
    <source>
        <dbReference type="PROSITE" id="PS50878"/>
    </source>
</evidence>
<dbReference type="FunFam" id="3.10.10.10:FF:000007">
    <property type="entry name" value="Retrovirus-related Pol polyprotein from transposon 17.6-like Protein"/>
    <property type="match status" value="1"/>
</dbReference>
<dbReference type="GO" id="GO:0006508">
    <property type="term" value="P:proteolysis"/>
    <property type="evidence" value="ECO:0007669"/>
    <property type="project" value="UniProtKB-KW"/>
</dbReference>
<dbReference type="InterPro" id="IPR000477">
    <property type="entry name" value="RT_dom"/>
</dbReference>
<dbReference type="PANTHER" id="PTHR37984">
    <property type="entry name" value="PROTEIN CBG26694"/>
    <property type="match status" value="1"/>
</dbReference>